<name>A0ABT7ZU18_9FLAO</name>
<keyword evidence="3" id="KW-1185">Reference proteome</keyword>
<dbReference type="PANTHER" id="PTHR21666">
    <property type="entry name" value="PEPTIDASE-RELATED"/>
    <property type="match status" value="1"/>
</dbReference>
<dbReference type="Pfam" id="PF01551">
    <property type="entry name" value="Peptidase_M23"/>
    <property type="match status" value="1"/>
</dbReference>
<dbReference type="RefSeq" id="WP_290206154.1">
    <property type="nucleotide sequence ID" value="NZ_JASDDK010000002.1"/>
</dbReference>
<dbReference type="Proteomes" id="UP001231197">
    <property type="component" value="Unassembled WGS sequence"/>
</dbReference>
<sequence length="227" mass="25823">MSVSNFEGFLKSFKPHPLVDSSISPSDFIHINLSLHNFNLSAVDISSSNELQQFIWKYIAIHQAKVAYGGYLEQRGIYRRSTYFNRTNHETERNIHLGLDLWSEANTPIFAPLNGTIHSFKNNTNHGGYGPTIILKHDINDVVFYTLYGHLSLESLWQLEVGVEVKQGEQIATLGTAEVNGDYPPHLHFQIIRDIQNYKGDYPGVCSKQGIEFYKQNCPDPNLLLKI</sequence>
<reference evidence="2 3" key="1">
    <citation type="journal article" date="2023" name="Int. J. Syst. Evol. Microbiol.">
        <title>Winogradskyella bathintestinalis sp. nov., isolated from the intestine of the deep-sea loosejaw dragonfish, Malacosteus niger.</title>
        <authorList>
            <person name="Uniacke-Lowe S."/>
            <person name="Johnson C.N."/>
            <person name="Stanton C."/>
            <person name="Hill C."/>
            <person name="Ross P."/>
        </authorList>
    </citation>
    <scope>NUCLEOTIDE SEQUENCE [LARGE SCALE GENOMIC DNA]</scope>
    <source>
        <strain evidence="2 3">APC 3343</strain>
    </source>
</reference>
<feature type="domain" description="M23ase beta-sheet core" evidence="1">
    <location>
        <begin position="95"/>
        <end position="194"/>
    </location>
</feature>
<comment type="caution">
    <text evidence="2">The sequence shown here is derived from an EMBL/GenBank/DDBJ whole genome shotgun (WGS) entry which is preliminary data.</text>
</comment>
<evidence type="ECO:0000313" key="2">
    <source>
        <dbReference type="EMBL" id="MDN3492461.1"/>
    </source>
</evidence>
<dbReference type="CDD" id="cd12797">
    <property type="entry name" value="M23_peptidase"/>
    <property type="match status" value="1"/>
</dbReference>
<dbReference type="EMBL" id="JASDDK010000002">
    <property type="protein sequence ID" value="MDN3492461.1"/>
    <property type="molecule type" value="Genomic_DNA"/>
</dbReference>
<accession>A0ABT7ZU18</accession>
<proteinExistence type="predicted"/>
<dbReference type="SUPFAM" id="SSF51261">
    <property type="entry name" value="Duplicated hybrid motif"/>
    <property type="match status" value="1"/>
</dbReference>
<evidence type="ECO:0000313" key="3">
    <source>
        <dbReference type="Proteomes" id="UP001231197"/>
    </source>
</evidence>
<dbReference type="Gene3D" id="2.70.70.10">
    <property type="entry name" value="Glucose Permease (Domain IIA)"/>
    <property type="match status" value="1"/>
</dbReference>
<gene>
    <name evidence="2" type="ORF">QMA06_06995</name>
</gene>
<protein>
    <submittedName>
        <fullName evidence="2">Peptidoglycan DD-metalloendopeptidase family protein</fullName>
    </submittedName>
</protein>
<dbReference type="InterPro" id="IPR050570">
    <property type="entry name" value="Cell_wall_metabolism_enzyme"/>
</dbReference>
<dbReference type="InterPro" id="IPR016047">
    <property type="entry name" value="M23ase_b-sheet_dom"/>
</dbReference>
<organism evidence="2 3">
    <name type="scientific">Winogradskyella bathintestinalis</name>
    <dbReference type="NCBI Taxonomy" id="3035208"/>
    <lineage>
        <taxon>Bacteria</taxon>
        <taxon>Pseudomonadati</taxon>
        <taxon>Bacteroidota</taxon>
        <taxon>Flavobacteriia</taxon>
        <taxon>Flavobacteriales</taxon>
        <taxon>Flavobacteriaceae</taxon>
        <taxon>Winogradskyella</taxon>
    </lineage>
</organism>
<evidence type="ECO:0000259" key="1">
    <source>
        <dbReference type="Pfam" id="PF01551"/>
    </source>
</evidence>
<dbReference type="PANTHER" id="PTHR21666:SF270">
    <property type="entry name" value="MUREIN HYDROLASE ACTIVATOR ENVC"/>
    <property type="match status" value="1"/>
</dbReference>
<dbReference type="InterPro" id="IPR011055">
    <property type="entry name" value="Dup_hybrid_motif"/>
</dbReference>